<keyword evidence="2" id="KW-1185">Reference proteome</keyword>
<sequence>MRPACRYGEPHGTSVNGPFVLLWPGATGPIVRGRTYPGRHALVPRGRGIVPVCQQVVSWPDPTATRLRSDRVDWPFVVRSRAIDRMRP</sequence>
<protein>
    <submittedName>
        <fullName evidence="1">Uncharacterized protein</fullName>
    </submittedName>
</protein>
<comment type="caution">
    <text evidence="1">The sequence shown here is derived from an EMBL/GenBank/DDBJ whole genome shotgun (WGS) entry which is preliminary data.</text>
</comment>
<accession>A0ABD1YPD9</accession>
<name>A0ABD1YPD9_9MARC</name>
<evidence type="ECO:0000313" key="2">
    <source>
        <dbReference type="Proteomes" id="UP001605036"/>
    </source>
</evidence>
<reference evidence="1 2" key="1">
    <citation type="submission" date="2024-09" db="EMBL/GenBank/DDBJ databases">
        <title>Chromosome-scale assembly of Riccia fluitans.</title>
        <authorList>
            <person name="Paukszto L."/>
            <person name="Sawicki J."/>
            <person name="Karawczyk K."/>
            <person name="Piernik-Szablinska J."/>
            <person name="Szczecinska M."/>
            <person name="Mazdziarz M."/>
        </authorList>
    </citation>
    <scope>NUCLEOTIDE SEQUENCE [LARGE SCALE GENOMIC DNA]</scope>
    <source>
        <strain evidence="1">Rf_01</strain>
        <tissue evidence="1">Aerial parts of the thallus</tissue>
    </source>
</reference>
<dbReference type="Proteomes" id="UP001605036">
    <property type="component" value="Unassembled WGS sequence"/>
</dbReference>
<organism evidence="1 2">
    <name type="scientific">Riccia fluitans</name>
    <dbReference type="NCBI Taxonomy" id="41844"/>
    <lineage>
        <taxon>Eukaryota</taxon>
        <taxon>Viridiplantae</taxon>
        <taxon>Streptophyta</taxon>
        <taxon>Embryophyta</taxon>
        <taxon>Marchantiophyta</taxon>
        <taxon>Marchantiopsida</taxon>
        <taxon>Marchantiidae</taxon>
        <taxon>Marchantiales</taxon>
        <taxon>Ricciaceae</taxon>
        <taxon>Riccia</taxon>
    </lineage>
</organism>
<dbReference type="EMBL" id="JBHFFA010000004">
    <property type="protein sequence ID" value="KAL2631557.1"/>
    <property type="molecule type" value="Genomic_DNA"/>
</dbReference>
<gene>
    <name evidence="1" type="ORF">R1flu_016243</name>
</gene>
<evidence type="ECO:0000313" key="1">
    <source>
        <dbReference type="EMBL" id="KAL2631557.1"/>
    </source>
</evidence>
<proteinExistence type="predicted"/>
<dbReference type="AlphaFoldDB" id="A0ABD1YPD9"/>